<name>M7SV44_EUTLA</name>
<dbReference type="Gene3D" id="3.40.50.720">
    <property type="entry name" value="NAD(P)-binding Rossmann-like Domain"/>
    <property type="match status" value="1"/>
</dbReference>
<proteinExistence type="inferred from homology"/>
<evidence type="ECO:0000256" key="1">
    <source>
        <dbReference type="ARBA" id="ARBA00006484"/>
    </source>
</evidence>
<dbReference type="InterPro" id="IPR002347">
    <property type="entry name" value="SDR_fam"/>
</dbReference>
<evidence type="ECO:0000313" key="3">
    <source>
        <dbReference type="Proteomes" id="UP000012174"/>
    </source>
</evidence>
<protein>
    <submittedName>
        <fullName evidence="2">Putative 2--hydroxypropyl-dehydrogenase protein</fullName>
    </submittedName>
</protein>
<gene>
    <name evidence="2" type="ORF">UCREL1_4590</name>
</gene>
<dbReference type="SUPFAM" id="SSF51735">
    <property type="entry name" value="NAD(P)-binding Rossmann-fold domains"/>
    <property type="match status" value="1"/>
</dbReference>
<dbReference type="PANTHER" id="PTHR42760">
    <property type="entry name" value="SHORT-CHAIN DEHYDROGENASES/REDUCTASES FAMILY MEMBER"/>
    <property type="match status" value="1"/>
</dbReference>
<dbReference type="InterPro" id="IPR036291">
    <property type="entry name" value="NAD(P)-bd_dom_sf"/>
</dbReference>
<dbReference type="HOGENOM" id="CLU_010194_2_19_1"/>
<dbReference type="Pfam" id="PF00106">
    <property type="entry name" value="adh_short"/>
    <property type="match status" value="1"/>
</dbReference>
<dbReference type="PRINTS" id="PR00081">
    <property type="entry name" value="GDHRDH"/>
</dbReference>
<reference evidence="3" key="1">
    <citation type="journal article" date="2013" name="Genome Announc.">
        <title>Draft genome sequence of the grapevine dieback fungus Eutypa lata UCR-EL1.</title>
        <authorList>
            <person name="Blanco-Ulate B."/>
            <person name="Rolshausen P.E."/>
            <person name="Cantu D."/>
        </authorList>
    </citation>
    <scope>NUCLEOTIDE SEQUENCE [LARGE SCALE GENOMIC DNA]</scope>
    <source>
        <strain evidence="3">UCR-EL1</strain>
    </source>
</reference>
<organism evidence="2 3">
    <name type="scientific">Eutypa lata (strain UCR-EL1)</name>
    <name type="common">Grapevine dieback disease fungus</name>
    <name type="synonym">Eutypa armeniacae</name>
    <dbReference type="NCBI Taxonomy" id="1287681"/>
    <lineage>
        <taxon>Eukaryota</taxon>
        <taxon>Fungi</taxon>
        <taxon>Dikarya</taxon>
        <taxon>Ascomycota</taxon>
        <taxon>Pezizomycotina</taxon>
        <taxon>Sordariomycetes</taxon>
        <taxon>Xylariomycetidae</taxon>
        <taxon>Xylariales</taxon>
        <taxon>Diatrypaceae</taxon>
        <taxon>Eutypa</taxon>
    </lineage>
</organism>
<dbReference type="OrthoDB" id="5840532at2759"/>
<dbReference type="CDD" id="cd05233">
    <property type="entry name" value="SDR_c"/>
    <property type="match status" value="1"/>
</dbReference>
<sequence>MNIDGHVLIFGGGSGIGEACALAFAKEGAAGIVLADINLNDAEQVVMACEALATSADFKAKAVYVNIIQEALVEQTIAQTVELFGRIDYCVNCAGIGVEHANEVAKANVSEFDRFIDVNVKGTLNGTIYYI</sequence>
<dbReference type="GO" id="GO:0016616">
    <property type="term" value="F:oxidoreductase activity, acting on the CH-OH group of donors, NAD or NADP as acceptor"/>
    <property type="evidence" value="ECO:0007669"/>
    <property type="project" value="TreeGrafter"/>
</dbReference>
<evidence type="ECO:0000313" key="2">
    <source>
        <dbReference type="EMBL" id="EMR68393.1"/>
    </source>
</evidence>
<dbReference type="AlphaFoldDB" id="M7SV44"/>
<dbReference type="EMBL" id="KB706244">
    <property type="protein sequence ID" value="EMR68393.1"/>
    <property type="molecule type" value="Genomic_DNA"/>
</dbReference>
<accession>M7SV44</accession>
<keyword evidence="3" id="KW-1185">Reference proteome</keyword>
<dbReference type="KEGG" id="ela:UCREL1_4590"/>
<comment type="similarity">
    <text evidence="1">Belongs to the short-chain dehydrogenases/reductases (SDR) family.</text>
</comment>
<dbReference type="Proteomes" id="UP000012174">
    <property type="component" value="Unassembled WGS sequence"/>
</dbReference>
<dbReference type="eggNOG" id="KOG0725">
    <property type="taxonomic scope" value="Eukaryota"/>
</dbReference>